<dbReference type="EMBL" id="JAVYJV010000015">
    <property type="protein sequence ID" value="KAK4352940.1"/>
    <property type="molecule type" value="Genomic_DNA"/>
</dbReference>
<dbReference type="AlphaFoldDB" id="A0AAE1RIG6"/>
<evidence type="ECO:0000313" key="2">
    <source>
        <dbReference type="Proteomes" id="UP001291623"/>
    </source>
</evidence>
<organism evidence="1 2">
    <name type="scientific">Anisodus tanguticus</name>
    <dbReference type="NCBI Taxonomy" id="243964"/>
    <lineage>
        <taxon>Eukaryota</taxon>
        <taxon>Viridiplantae</taxon>
        <taxon>Streptophyta</taxon>
        <taxon>Embryophyta</taxon>
        <taxon>Tracheophyta</taxon>
        <taxon>Spermatophyta</taxon>
        <taxon>Magnoliopsida</taxon>
        <taxon>eudicotyledons</taxon>
        <taxon>Gunneridae</taxon>
        <taxon>Pentapetalae</taxon>
        <taxon>asterids</taxon>
        <taxon>lamiids</taxon>
        <taxon>Solanales</taxon>
        <taxon>Solanaceae</taxon>
        <taxon>Solanoideae</taxon>
        <taxon>Hyoscyameae</taxon>
        <taxon>Anisodus</taxon>
    </lineage>
</organism>
<name>A0AAE1RIG6_9SOLA</name>
<dbReference type="Proteomes" id="UP001291623">
    <property type="component" value="Unassembled WGS sequence"/>
</dbReference>
<accession>A0AAE1RIG6</accession>
<proteinExistence type="predicted"/>
<evidence type="ECO:0000313" key="1">
    <source>
        <dbReference type="EMBL" id="KAK4352940.1"/>
    </source>
</evidence>
<gene>
    <name evidence="1" type="ORF">RND71_028458</name>
</gene>
<reference evidence="1" key="1">
    <citation type="submission" date="2023-12" db="EMBL/GenBank/DDBJ databases">
        <title>Genome assembly of Anisodus tanguticus.</title>
        <authorList>
            <person name="Wang Y.-J."/>
        </authorList>
    </citation>
    <scope>NUCLEOTIDE SEQUENCE</scope>
    <source>
        <strain evidence="1">KB-2021</strain>
        <tissue evidence="1">Leaf</tissue>
    </source>
</reference>
<comment type="caution">
    <text evidence="1">The sequence shown here is derived from an EMBL/GenBank/DDBJ whole genome shotgun (WGS) entry which is preliminary data.</text>
</comment>
<protein>
    <submittedName>
        <fullName evidence="1">Uncharacterized protein</fullName>
    </submittedName>
</protein>
<sequence length="74" mass="8709">MEEGLAGPRIYSCCNVEIKLLFMMISSPKNFRLWSGLTSYTKNKKHSQSYPKRYLHYLIISEWRYTMLSNPISG</sequence>
<keyword evidence="2" id="KW-1185">Reference proteome</keyword>